<protein>
    <submittedName>
        <fullName evidence="5">HAD-IB family hydrolase</fullName>
    </submittedName>
</protein>
<dbReference type="PANTHER" id="PTHR10434:SF66">
    <property type="entry name" value="PHOSPHOLIPID_GLYCEROL ACYLTRANSFERASE DOMAIN-CONTAINING PROTEIN"/>
    <property type="match status" value="1"/>
</dbReference>
<keyword evidence="2" id="KW-0012">Acyltransferase</keyword>
<evidence type="ECO:0000313" key="6">
    <source>
        <dbReference type="Proteomes" id="UP001428817"/>
    </source>
</evidence>
<dbReference type="InterPro" id="IPR023214">
    <property type="entry name" value="HAD_sf"/>
</dbReference>
<name>A0ABP9QA98_9PSEU</name>
<organism evidence="5 6">
    <name type="scientific">Pseudonocardia eucalypti</name>
    <dbReference type="NCBI Taxonomy" id="648755"/>
    <lineage>
        <taxon>Bacteria</taxon>
        <taxon>Bacillati</taxon>
        <taxon>Actinomycetota</taxon>
        <taxon>Actinomycetes</taxon>
        <taxon>Pseudonocardiales</taxon>
        <taxon>Pseudonocardiaceae</taxon>
        <taxon>Pseudonocardia</taxon>
    </lineage>
</organism>
<dbReference type="SUPFAM" id="SSF69593">
    <property type="entry name" value="Glycerol-3-phosphate (1)-acyltransferase"/>
    <property type="match status" value="1"/>
</dbReference>
<keyword evidence="1" id="KW-0808">Transferase</keyword>
<dbReference type="RefSeq" id="WP_185059534.1">
    <property type="nucleotide sequence ID" value="NZ_BAABJP010000015.1"/>
</dbReference>
<reference evidence="6" key="1">
    <citation type="journal article" date="2019" name="Int. J. Syst. Evol. Microbiol.">
        <title>The Global Catalogue of Microorganisms (GCM) 10K type strain sequencing project: providing services to taxonomists for standard genome sequencing and annotation.</title>
        <authorList>
            <consortium name="The Broad Institute Genomics Platform"/>
            <consortium name="The Broad Institute Genome Sequencing Center for Infectious Disease"/>
            <person name="Wu L."/>
            <person name="Ma J."/>
        </authorList>
    </citation>
    <scope>NUCLEOTIDE SEQUENCE [LARGE SCALE GENOMIC DNA]</scope>
    <source>
        <strain evidence="6">JCM 18303</strain>
    </source>
</reference>
<dbReference type="EMBL" id="BAABJP010000015">
    <property type="protein sequence ID" value="GAA5156826.1"/>
    <property type="molecule type" value="Genomic_DNA"/>
</dbReference>
<dbReference type="NCBIfam" id="TIGR01488">
    <property type="entry name" value="HAD-SF-IB"/>
    <property type="match status" value="1"/>
</dbReference>
<evidence type="ECO:0000256" key="2">
    <source>
        <dbReference type="ARBA" id="ARBA00023315"/>
    </source>
</evidence>
<evidence type="ECO:0000259" key="4">
    <source>
        <dbReference type="SMART" id="SM00563"/>
    </source>
</evidence>
<keyword evidence="3" id="KW-0472">Membrane</keyword>
<dbReference type="InterPro" id="IPR002123">
    <property type="entry name" value="Plipid/glycerol_acylTrfase"/>
</dbReference>
<dbReference type="SMART" id="SM00563">
    <property type="entry name" value="PlsC"/>
    <property type="match status" value="1"/>
</dbReference>
<dbReference type="NCBIfam" id="TIGR01490">
    <property type="entry name" value="HAD-SF-IB-hyp1"/>
    <property type="match status" value="1"/>
</dbReference>
<dbReference type="PANTHER" id="PTHR10434">
    <property type="entry name" value="1-ACYL-SN-GLYCEROL-3-PHOSPHATE ACYLTRANSFERASE"/>
    <property type="match status" value="1"/>
</dbReference>
<sequence length="481" mass="51873">MTLDELVARVYAAPRGPKVAAFFDYDGTVITGYSAMAFYNKRLRDRDMGVAELAKTSWASVRGIRTEREFGELLDLSLAAWRGKTPDELMALGRELFKHEIAAALHSEVWQLIEAHHAMGHTVVLASSATRFQVAPMAEDIGADHVLCTELEVVDGMVTGRPLGAPLWGLGKARAVRRLAAEKDIDLATSFAYSNGDEDVMFLETVGSAVAVEPQEALAAEAGRRGWPVLRCVPRGGRPSPVEMLRTVGFYGGFAAAVGAGIGVGLLRRSRRDMLDVSTGLGADLSLALAGVRVDVLRGAEYLDHRPAVFVFNHQSKLDPIIAMKLLRGGFTGVAKKEAKNIPGFGQLFQLADVAFVDRGNTAQAVKALEPAVAKVRDEGISLIISPEGTRSATPRLGRFKKGAFHIAMQAGVPMVPIVIRNAGEVMWRGAQAIRAGTVELVVLPPVPTRDWRVETLADHVAAVRGLFVETLANWPKGEEK</sequence>
<feature type="transmembrane region" description="Helical" evidence="3">
    <location>
        <begin position="248"/>
        <end position="267"/>
    </location>
</feature>
<keyword evidence="3" id="KW-0812">Transmembrane</keyword>
<dbReference type="Pfam" id="PF01553">
    <property type="entry name" value="Acyltransferase"/>
    <property type="match status" value="1"/>
</dbReference>
<keyword evidence="5" id="KW-0378">Hydrolase</keyword>
<evidence type="ECO:0000256" key="3">
    <source>
        <dbReference type="SAM" id="Phobius"/>
    </source>
</evidence>
<dbReference type="CDD" id="cd07989">
    <property type="entry name" value="LPLAT_AGPAT-like"/>
    <property type="match status" value="1"/>
</dbReference>
<dbReference type="Pfam" id="PF12710">
    <property type="entry name" value="HAD"/>
    <property type="match status" value="1"/>
</dbReference>
<keyword evidence="3" id="KW-1133">Transmembrane helix</keyword>
<evidence type="ECO:0000313" key="5">
    <source>
        <dbReference type="EMBL" id="GAA5156826.1"/>
    </source>
</evidence>
<evidence type="ECO:0000256" key="1">
    <source>
        <dbReference type="ARBA" id="ARBA00022679"/>
    </source>
</evidence>
<keyword evidence="6" id="KW-1185">Reference proteome</keyword>
<proteinExistence type="predicted"/>
<dbReference type="SUPFAM" id="SSF56784">
    <property type="entry name" value="HAD-like"/>
    <property type="match status" value="1"/>
</dbReference>
<accession>A0ABP9QA98</accession>
<feature type="domain" description="Phospholipid/glycerol acyltransferase" evidence="4">
    <location>
        <begin position="308"/>
        <end position="423"/>
    </location>
</feature>
<dbReference type="InterPro" id="IPR006385">
    <property type="entry name" value="HAD_hydro_SerB1"/>
</dbReference>
<dbReference type="Proteomes" id="UP001428817">
    <property type="component" value="Unassembled WGS sequence"/>
</dbReference>
<dbReference type="Gene3D" id="1.20.1440.100">
    <property type="entry name" value="SG protein - dephosphorylation function"/>
    <property type="match status" value="1"/>
</dbReference>
<comment type="caution">
    <text evidence="5">The sequence shown here is derived from an EMBL/GenBank/DDBJ whole genome shotgun (WGS) entry which is preliminary data.</text>
</comment>
<dbReference type="GO" id="GO:0016787">
    <property type="term" value="F:hydrolase activity"/>
    <property type="evidence" value="ECO:0007669"/>
    <property type="project" value="UniProtKB-KW"/>
</dbReference>
<dbReference type="Gene3D" id="3.40.50.1000">
    <property type="entry name" value="HAD superfamily/HAD-like"/>
    <property type="match status" value="1"/>
</dbReference>
<gene>
    <name evidence="5" type="ORF">GCM10023321_33470</name>
</gene>
<dbReference type="InterPro" id="IPR036412">
    <property type="entry name" value="HAD-like_sf"/>
</dbReference>